<dbReference type="PANTHER" id="PTHR31762:SF4">
    <property type="entry name" value="COILED-COIL DOMAIN-CONTAINING PROTEIN SCD2"/>
    <property type="match status" value="1"/>
</dbReference>
<dbReference type="InterPro" id="IPR040321">
    <property type="entry name" value="SCD2-like"/>
</dbReference>
<comment type="caution">
    <text evidence="3">The sequence shown here is derived from an EMBL/GenBank/DDBJ whole genome shotgun (WGS) entry which is preliminary data.</text>
</comment>
<accession>A0ABQ7H7I9</accession>
<keyword evidence="4" id="KW-1185">Reference proteome</keyword>
<gene>
    <name evidence="3" type="ORF">DUNSADRAFT_4706</name>
</gene>
<organism evidence="3 4">
    <name type="scientific">Dunaliella salina</name>
    <name type="common">Green alga</name>
    <name type="synonym">Protococcus salinus</name>
    <dbReference type="NCBI Taxonomy" id="3046"/>
    <lineage>
        <taxon>Eukaryota</taxon>
        <taxon>Viridiplantae</taxon>
        <taxon>Chlorophyta</taxon>
        <taxon>core chlorophytes</taxon>
        <taxon>Chlorophyceae</taxon>
        <taxon>CS clade</taxon>
        <taxon>Chlamydomonadales</taxon>
        <taxon>Dunaliellaceae</taxon>
        <taxon>Dunaliella</taxon>
    </lineage>
</organism>
<evidence type="ECO:0000256" key="2">
    <source>
        <dbReference type="SAM" id="MobiDB-lite"/>
    </source>
</evidence>
<feature type="region of interest" description="Disordered" evidence="2">
    <location>
        <begin position="321"/>
        <end position="351"/>
    </location>
</feature>
<name>A0ABQ7H7I9_DUNSA</name>
<evidence type="ECO:0000313" key="4">
    <source>
        <dbReference type="Proteomes" id="UP000815325"/>
    </source>
</evidence>
<dbReference type="Proteomes" id="UP000815325">
    <property type="component" value="Unassembled WGS sequence"/>
</dbReference>
<feature type="region of interest" description="Disordered" evidence="2">
    <location>
        <begin position="80"/>
        <end position="122"/>
    </location>
</feature>
<proteinExistence type="predicted"/>
<dbReference type="EMBL" id="MU069454">
    <property type="protein sequence ID" value="KAF5842822.1"/>
    <property type="molecule type" value="Genomic_DNA"/>
</dbReference>
<dbReference type="PANTHER" id="PTHR31762">
    <property type="entry name" value="FAS-BINDING FACTOR-LIKE PROTEIN"/>
    <property type="match status" value="1"/>
</dbReference>
<feature type="compositionally biased region" description="Polar residues" evidence="2">
    <location>
        <begin position="341"/>
        <end position="351"/>
    </location>
</feature>
<feature type="coiled-coil region" evidence="1">
    <location>
        <begin position="45"/>
        <end position="72"/>
    </location>
</feature>
<reference evidence="3" key="1">
    <citation type="submission" date="2017-08" db="EMBL/GenBank/DDBJ databases">
        <authorList>
            <person name="Polle J.E."/>
            <person name="Barry K."/>
            <person name="Cushman J."/>
            <person name="Schmutz J."/>
            <person name="Tran D."/>
            <person name="Hathwaick L.T."/>
            <person name="Yim W.C."/>
            <person name="Jenkins J."/>
            <person name="Mckie-Krisberg Z.M."/>
            <person name="Prochnik S."/>
            <person name="Lindquist E."/>
            <person name="Dockter R.B."/>
            <person name="Adam C."/>
            <person name="Molina H."/>
            <person name="Bunkerborg J."/>
            <person name="Jin E."/>
            <person name="Buchheim M."/>
            <person name="Magnuson J."/>
        </authorList>
    </citation>
    <scope>NUCLEOTIDE SEQUENCE</scope>
    <source>
        <strain evidence="3">CCAP 19/18</strain>
    </source>
</reference>
<protein>
    <submittedName>
        <fullName evidence="3">Uncharacterized protein</fullName>
    </submittedName>
</protein>
<sequence length="477" mass="50677">MGDNRRSGSGSYLVMQQMKDTYHHGGRLGSPSARLQATRFGSPPSQHLLSEIQRLQVANAKLNAKLAFATNRVPGLSKMLGMKESSDGGLPPGGSGPLGRREDSATMAAGRAPRASADSGSGPGMELTIDDLLLSEEEVHEAAMRCCWLARYWTLAEQLGICDDVAHEKATYWQALALPLPTYFEIAKCAVMPHVMVKHSTRPREANCQVAEGSLQPLAAGSSTTHAPVEQASSEPIAPMPEGVGGGATVVDVVELERALRQLSELGVVQEVLSSLMHHRQAVHTAQLQACIENYDPDDTPAPPKVQPGLSTISNTAVAGSMQQGGSFSVEARQPEEDAPPSSSGSTETTACEAQEVAFQRAWLAFIWSRAAALGVELQICRERAEHWGHLLLWGSANQTAHPRTRDSPFAAAFAHNQVASGSGNVGAPGAAPQQLQPSAGASMTGTHAKELMEVHAGLQELARLGVDQQMWAKRGM</sequence>
<evidence type="ECO:0000256" key="1">
    <source>
        <dbReference type="SAM" id="Coils"/>
    </source>
</evidence>
<keyword evidence="1" id="KW-0175">Coiled coil</keyword>
<evidence type="ECO:0000313" key="3">
    <source>
        <dbReference type="EMBL" id="KAF5842822.1"/>
    </source>
</evidence>